<organism evidence="1 2">
    <name type="scientific">Streptacidiphilus fuscans</name>
    <dbReference type="NCBI Taxonomy" id="2789292"/>
    <lineage>
        <taxon>Bacteria</taxon>
        <taxon>Bacillati</taxon>
        <taxon>Actinomycetota</taxon>
        <taxon>Actinomycetes</taxon>
        <taxon>Kitasatosporales</taxon>
        <taxon>Streptomycetaceae</taxon>
        <taxon>Streptacidiphilus</taxon>
    </lineage>
</organism>
<dbReference type="AlphaFoldDB" id="A0A931B635"/>
<reference evidence="1" key="1">
    <citation type="submission" date="2020-11" db="EMBL/GenBank/DDBJ databases">
        <title>Isolation and identification of active actinomycetes.</title>
        <authorList>
            <person name="Yu B."/>
        </authorList>
    </citation>
    <scope>NUCLEOTIDE SEQUENCE</scope>
    <source>
        <strain evidence="1">NEAU-YB345</strain>
    </source>
</reference>
<accession>A0A931B635</accession>
<comment type="caution">
    <text evidence="1">The sequence shown here is derived from an EMBL/GenBank/DDBJ whole genome shotgun (WGS) entry which is preliminary data.</text>
</comment>
<protein>
    <submittedName>
        <fullName evidence="1">Uncharacterized protein</fullName>
    </submittedName>
</protein>
<dbReference type="EMBL" id="JADPRT010000013">
    <property type="protein sequence ID" value="MBF9071905.1"/>
    <property type="molecule type" value="Genomic_DNA"/>
</dbReference>
<dbReference type="Proteomes" id="UP000657385">
    <property type="component" value="Unassembled WGS sequence"/>
</dbReference>
<dbReference type="RefSeq" id="WP_196197059.1">
    <property type="nucleotide sequence ID" value="NZ_JADPRT010000013.1"/>
</dbReference>
<gene>
    <name evidence="1" type="ORF">I2501_28170</name>
</gene>
<name>A0A931B635_9ACTN</name>
<evidence type="ECO:0000313" key="2">
    <source>
        <dbReference type="Proteomes" id="UP000657385"/>
    </source>
</evidence>
<keyword evidence="2" id="KW-1185">Reference proteome</keyword>
<sequence length="146" mass="15533">MLCVAAAAVASLGSDESDARKHTEQLSVHGYRRVLIRDESYPGTTNTIADYVGPTESGNPAQLLSGPGLKITHTGPVTWITPQPNDLLDLVALGQFEGPGTCRFDVSKFRRGRSAPEEWHLSDTEAADLRSGRLTAIEVSVGCGLG</sequence>
<evidence type="ECO:0000313" key="1">
    <source>
        <dbReference type="EMBL" id="MBF9071905.1"/>
    </source>
</evidence>
<proteinExistence type="predicted"/>